<dbReference type="Pfam" id="PF12824">
    <property type="entry name" value="MRP-L20"/>
    <property type="match status" value="1"/>
</dbReference>
<evidence type="ECO:0000313" key="2">
    <source>
        <dbReference type="EMBL" id="KAF2099843.1"/>
    </source>
</evidence>
<keyword evidence="3" id="KW-1185">Reference proteome</keyword>
<dbReference type="PANTHER" id="PTHR28266">
    <property type="entry name" value="54S RIBOSOMAL PROTEIN L20, MITOCHONDRIAL"/>
    <property type="match status" value="1"/>
</dbReference>
<accession>A0A9P4IH00</accession>
<comment type="caution">
    <text evidence="2">The sequence shown here is derived from an EMBL/GenBank/DDBJ whole genome shotgun (WGS) entry which is preliminary data.</text>
</comment>
<name>A0A9P4IH00_9PEZI</name>
<feature type="region of interest" description="Disordered" evidence="1">
    <location>
        <begin position="218"/>
        <end position="242"/>
    </location>
</feature>
<dbReference type="OrthoDB" id="6021263at2759"/>
<dbReference type="Proteomes" id="UP000799772">
    <property type="component" value="Unassembled WGS sequence"/>
</dbReference>
<dbReference type="GO" id="GO:0005762">
    <property type="term" value="C:mitochondrial large ribosomal subunit"/>
    <property type="evidence" value="ECO:0007669"/>
    <property type="project" value="TreeGrafter"/>
</dbReference>
<protein>
    <recommendedName>
        <fullName evidence="4">60S ribosomal protein L20</fullName>
    </recommendedName>
</protein>
<reference evidence="2" key="1">
    <citation type="journal article" date="2020" name="Stud. Mycol.">
        <title>101 Dothideomycetes genomes: a test case for predicting lifestyles and emergence of pathogens.</title>
        <authorList>
            <person name="Haridas S."/>
            <person name="Albert R."/>
            <person name="Binder M."/>
            <person name="Bloem J."/>
            <person name="Labutti K."/>
            <person name="Salamov A."/>
            <person name="Andreopoulos B."/>
            <person name="Baker S."/>
            <person name="Barry K."/>
            <person name="Bills G."/>
            <person name="Bluhm B."/>
            <person name="Cannon C."/>
            <person name="Castanera R."/>
            <person name="Culley D."/>
            <person name="Daum C."/>
            <person name="Ezra D."/>
            <person name="Gonzalez J."/>
            <person name="Henrissat B."/>
            <person name="Kuo A."/>
            <person name="Liang C."/>
            <person name="Lipzen A."/>
            <person name="Lutzoni F."/>
            <person name="Magnuson J."/>
            <person name="Mondo S."/>
            <person name="Nolan M."/>
            <person name="Ohm R."/>
            <person name="Pangilinan J."/>
            <person name="Park H.-J."/>
            <person name="Ramirez L."/>
            <person name="Alfaro M."/>
            <person name="Sun H."/>
            <person name="Tritt A."/>
            <person name="Yoshinaga Y."/>
            <person name="Zwiers L.-H."/>
            <person name="Turgeon B."/>
            <person name="Goodwin S."/>
            <person name="Spatafora J."/>
            <person name="Crous P."/>
            <person name="Grigoriev I."/>
        </authorList>
    </citation>
    <scope>NUCLEOTIDE SEQUENCE</scope>
    <source>
        <strain evidence="2">CBS 133067</strain>
    </source>
</reference>
<dbReference type="PANTHER" id="PTHR28266:SF1">
    <property type="entry name" value="LARGE RIBOSOMAL SUBUNIT PROTEIN ML58"/>
    <property type="match status" value="1"/>
</dbReference>
<dbReference type="GO" id="GO:0003735">
    <property type="term" value="F:structural constituent of ribosome"/>
    <property type="evidence" value="ECO:0007669"/>
    <property type="project" value="TreeGrafter"/>
</dbReference>
<feature type="region of interest" description="Disordered" evidence="1">
    <location>
        <begin position="105"/>
        <end position="162"/>
    </location>
</feature>
<sequence>MPPTSISRPLLRPLISPKSTSFLPCKYQCPAPLLANPQSHTQVRHESSRRRLIKRLRLPPAPSFAQSSSQRAQIIFNPPSSAPNVYHTPLKFLPKSDPRRRLYSLASTSPDAAQSSHHNPSGTSPIARPSGRSVTSYPPAADGETKLPPPLKAPTAKRYHLTQADVDEMRRLRAEDPKTWTRAKLVEKFDCSSFFVAITCKNVEAGQEAADRLEEIKRKWGPRKRRAREDRVKRKEMWGRDQ</sequence>
<gene>
    <name evidence="2" type="ORF">NA57DRAFT_75347</name>
</gene>
<proteinExistence type="predicted"/>
<dbReference type="EMBL" id="ML978125">
    <property type="protein sequence ID" value="KAF2099843.1"/>
    <property type="molecule type" value="Genomic_DNA"/>
</dbReference>
<organism evidence="2 3">
    <name type="scientific">Rhizodiscina lignyota</name>
    <dbReference type="NCBI Taxonomy" id="1504668"/>
    <lineage>
        <taxon>Eukaryota</taxon>
        <taxon>Fungi</taxon>
        <taxon>Dikarya</taxon>
        <taxon>Ascomycota</taxon>
        <taxon>Pezizomycotina</taxon>
        <taxon>Dothideomycetes</taxon>
        <taxon>Pleosporomycetidae</taxon>
        <taxon>Aulographales</taxon>
        <taxon>Rhizodiscinaceae</taxon>
        <taxon>Rhizodiscina</taxon>
    </lineage>
</organism>
<evidence type="ECO:0000256" key="1">
    <source>
        <dbReference type="SAM" id="MobiDB-lite"/>
    </source>
</evidence>
<feature type="compositionally biased region" description="Basic and acidic residues" evidence="1">
    <location>
        <begin position="227"/>
        <end position="242"/>
    </location>
</feature>
<evidence type="ECO:0008006" key="4">
    <source>
        <dbReference type="Google" id="ProtNLM"/>
    </source>
</evidence>
<dbReference type="AlphaFoldDB" id="A0A9P4IH00"/>
<evidence type="ECO:0000313" key="3">
    <source>
        <dbReference type="Proteomes" id="UP000799772"/>
    </source>
</evidence>
<dbReference type="InterPro" id="IPR024388">
    <property type="entry name" value="Ribosomal_mL58"/>
</dbReference>
<feature type="compositionally biased region" description="Polar residues" evidence="1">
    <location>
        <begin position="105"/>
        <end position="124"/>
    </location>
</feature>